<evidence type="ECO:0000256" key="11">
    <source>
        <dbReference type="PROSITE-ProRule" id="PRU01360"/>
    </source>
</evidence>
<evidence type="ECO:0000256" key="1">
    <source>
        <dbReference type="ARBA" id="ARBA00004571"/>
    </source>
</evidence>
<name>A0A502GBL0_9PROT</name>
<dbReference type="Gene3D" id="2.40.170.20">
    <property type="entry name" value="TonB-dependent receptor, beta-barrel domain"/>
    <property type="match status" value="1"/>
</dbReference>
<evidence type="ECO:0000256" key="13">
    <source>
        <dbReference type="SAM" id="MobiDB-lite"/>
    </source>
</evidence>
<evidence type="ECO:0000313" key="18">
    <source>
        <dbReference type="Proteomes" id="UP000317078"/>
    </source>
</evidence>
<dbReference type="InterPro" id="IPR012910">
    <property type="entry name" value="Plug_dom"/>
</dbReference>
<evidence type="ECO:0000259" key="16">
    <source>
        <dbReference type="Pfam" id="PF07715"/>
    </source>
</evidence>
<dbReference type="GO" id="GO:0009279">
    <property type="term" value="C:cell outer membrane"/>
    <property type="evidence" value="ECO:0007669"/>
    <property type="project" value="UniProtKB-SubCell"/>
</dbReference>
<keyword evidence="17" id="KW-0675">Receptor</keyword>
<evidence type="ECO:0000256" key="10">
    <source>
        <dbReference type="ARBA" id="ARBA00023237"/>
    </source>
</evidence>
<keyword evidence="3 11" id="KW-1134">Transmembrane beta strand</keyword>
<keyword evidence="5 11" id="KW-0812">Transmembrane</keyword>
<dbReference type="AlphaFoldDB" id="A0A502GBL0"/>
<dbReference type="RefSeq" id="WP_140882470.1">
    <property type="nucleotide sequence ID" value="NZ_RCZP01000006.1"/>
</dbReference>
<evidence type="ECO:0000256" key="5">
    <source>
        <dbReference type="ARBA" id="ARBA00022692"/>
    </source>
</evidence>
<feature type="domain" description="TonB-dependent receptor-like beta-barrel" evidence="15">
    <location>
        <begin position="218"/>
        <end position="647"/>
    </location>
</feature>
<keyword evidence="18" id="KW-1185">Reference proteome</keyword>
<evidence type="ECO:0000256" key="7">
    <source>
        <dbReference type="ARBA" id="ARBA00023065"/>
    </source>
</evidence>
<evidence type="ECO:0000256" key="3">
    <source>
        <dbReference type="ARBA" id="ARBA00022452"/>
    </source>
</evidence>
<dbReference type="Pfam" id="PF00593">
    <property type="entry name" value="TonB_dep_Rec_b-barrel"/>
    <property type="match status" value="1"/>
</dbReference>
<keyword evidence="6" id="KW-0408">Iron</keyword>
<dbReference type="PROSITE" id="PS52016">
    <property type="entry name" value="TONB_DEPENDENT_REC_3"/>
    <property type="match status" value="1"/>
</dbReference>
<keyword evidence="14" id="KW-0732">Signal</keyword>
<keyword evidence="2 11" id="KW-0813">Transport</keyword>
<dbReference type="InterPro" id="IPR000531">
    <property type="entry name" value="Beta-barrel_TonB"/>
</dbReference>
<protein>
    <submittedName>
        <fullName evidence="17">TonB-dependent receptor</fullName>
    </submittedName>
</protein>
<dbReference type="Gene3D" id="2.170.130.10">
    <property type="entry name" value="TonB-dependent receptor, plug domain"/>
    <property type="match status" value="1"/>
</dbReference>
<dbReference type="PANTHER" id="PTHR32552">
    <property type="entry name" value="FERRICHROME IRON RECEPTOR-RELATED"/>
    <property type="match status" value="1"/>
</dbReference>
<evidence type="ECO:0000259" key="15">
    <source>
        <dbReference type="Pfam" id="PF00593"/>
    </source>
</evidence>
<dbReference type="InterPro" id="IPR039426">
    <property type="entry name" value="TonB-dep_rcpt-like"/>
</dbReference>
<feature type="compositionally biased region" description="Low complexity" evidence="13">
    <location>
        <begin position="374"/>
        <end position="385"/>
    </location>
</feature>
<sequence length="685" mass="72737">MRPSPRAALLAAACLPFPLLAQPAPEAPLEVPEVTVARPRPSLTAPDAAAAALRLREVPGNVTVVPAEEIRLRAGVTTLRDVLEYAPGVFAQPKWGEDTRLSIRGSGLARNAHLRGVQLTQDGIPLNQADGAGDFQELDPLTFGHVEVLRGANAFGLGAATLGGVLNFVTPTGRSDPGALLRGEAGSYGYRRAQAAYGVAAGGVDAWGSLSALSQDGFRRHSGGESRRFNGNIGWQPAEGVETRLYYGYNNIEQRIPGALTRARALLDPRAAAAANLLGDYQRNIESNRLGSRTTWRIGPGAVLEAGASFVHREVDHPIFQYIDQRSDDVNGSLRLTLEGEVAGLRNRLVLAGTAGLGATDSQRFLNLGGRPGRPTASSSDRARTSTATLQDTLYVLPSLALVAGVQLGDAYRASRDRFLADGAQSGSASYRYANPLLGVTWDVTPGAQAFANLSWATEPPTISDLTPLAARGFSALRAQRSRTVEIGTRGREGGLDWEVAAYRAALRDEIQLFDPTGTGASFALNAGRTIHQGVEAALAWTVLRDLVPGDAVALRGAYSFNDFRFDGDARYGGNQLPGAPRHLLRAELRYRHPAGATVAPTVEWVPVGFFADNANTQRTGGYALLGLRAAWDFENGLSVFAEGRNLTDRRYIASASVAPAATAASALYEPGFGRSVYGGVGFRF</sequence>
<proteinExistence type="inferred from homology"/>
<evidence type="ECO:0000256" key="8">
    <source>
        <dbReference type="ARBA" id="ARBA00023077"/>
    </source>
</evidence>
<dbReference type="SUPFAM" id="SSF56935">
    <property type="entry name" value="Porins"/>
    <property type="match status" value="1"/>
</dbReference>
<feature type="domain" description="TonB-dependent receptor plug" evidence="16">
    <location>
        <begin position="55"/>
        <end position="165"/>
    </location>
</feature>
<feature type="chain" id="PRO_5021259396" evidence="14">
    <location>
        <begin position="22"/>
        <end position="685"/>
    </location>
</feature>
<evidence type="ECO:0000313" key="17">
    <source>
        <dbReference type="EMBL" id="TPG58093.1"/>
    </source>
</evidence>
<dbReference type="GO" id="GO:0006826">
    <property type="term" value="P:iron ion transport"/>
    <property type="evidence" value="ECO:0007669"/>
    <property type="project" value="UniProtKB-KW"/>
</dbReference>
<dbReference type="Proteomes" id="UP000317078">
    <property type="component" value="Unassembled WGS sequence"/>
</dbReference>
<keyword evidence="8 12" id="KW-0798">TonB box</keyword>
<comment type="similarity">
    <text evidence="11 12">Belongs to the TonB-dependent receptor family.</text>
</comment>
<evidence type="ECO:0000256" key="14">
    <source>
        <dbReference type="SAM" id="SignalP"/>
    </source>
</evidence>
<keyword evidence="4" id="KW-0410">Iron transport</keyword>
<dbReference type="CDD" id="cd01347">
    <property type="entry name" value="ligand_gated_channel"/>
    <property type="match status" value="1"/>
</dbReference>
<dbReference type="PANTHER" id="PTHR32552:SF81">
    <property type="entry name" value="TONB-DEPENDENT OUTER MEMBRANE RECEPTOR"/>
    <property type="match status" value="1"/>
</dbReference>
<dbReference type="OrthoDB" id="9760620at2"/>
<keyword evidence="7" id="KW-0406">Ion transport</keyword>
<reference evidence="17 18" key="1">
    <citation type="journal article" date="2019" name="Environ. Microbiol.">
        <title>Species interactions and distinct microbial communities in high Arctic permafrost affected cryosols are associated with the CH4 and CO2 gas fluxes.</title>
        <authorList>
            <person name="Altshuler I."/>
            <person name="Hamel J."/>
            <person name="Turney S."/>
            <person name="Magnuson E."/>
            <person name="Levesque R."/>
            <person name="Greer C."/>
            <person name="Whyte L.G."/>
        </authorList>
    </citation>
    <scope>NUCLEOTIDE SEQUENCE [LARGE SCALE GENOMIC DNA]</scope>
    <source>
        <strain evidence="17 18">S9.3B</strain>
    </source>
</reference>
<organism evidence="17 18">
    <name type="scientific">Muricoccus nepalensis</name>
    <dbReference type="NCBI Taxonomy" id="1854500"/>
    <lineage>
        <taxon>Bacteria</taxon>
        <taxon>Pseudomonadati</taxon>
        <taxon>Pseudomonadota</taxon>
        <taxon>Alphaproteobacteria</taxon>
        <taxon>Acetobacterales</taxon>
        <taxon>Roseomonadaceae</taxon>
        <taxon>Muricoccus</taxon>
    </lineage>
</organism>
<dbReference type="InterPro" id="IPR037066">
    <property type="entry name" value="Plug_dom_sf"/>
</dbReference>
<keyword evidence="10 11" id="KW-0998">Cell outer membrane</keyword>
<dbReference type="EMBL" id="RCZP01000006">
    <property type="protein sequence ID" value="TPG58093.1"/>
    <property type="molecule type" value="Genomic_DNA"/>
</dbReference>
<dbReference type="Pfam" id="PF07715">
    <property type="entry name" value="Plug"/>
    <property type="match status" value="1"/>
</dbReference>
<evidence type="ECO:0000256" key="4">
    <source>
        <dbReference type="ARBA" id="ARBA00022496"/>
    </source>
</evidence>
<comment type="subcellular location">
    <subcellularLocation>
        <location evidence="1 11">Cell outer membrane</location>
        <topology evidence="1 11">Multi-pass membrane protein</topology>
    </subcellularLocation>
</comment>
<evidence type="ECO:0000256" key="6">
    <source>
        <dbReference type="ARBA" id="ARBA00023004"/>
    </source>
</evidence>
<feature type="region of interest" description="Disordered" evidence="13">
    <location>
        <begin position="366"/>
        <end position="385"/>
    </location>
</feature>
<keyword evidence="9 11" id="KW-0472">Membrane</keyword>
<gene>
    <name evidence="17" type="ORF">EAH89_09000</name>
</gene>
<accession>A0A502GBL0</accession>
<dbReference type="InterPro" id="IPR036942">
    <property type="entry name" value="Beta-barrel_TonB_sf"/>
</dbReference>
<evidence type="ECO:0000256" key="2">
    <source>
        <dbReference type="ARBA" id="ARBA00022448"/>
    </source>
</evidence>
<comment type="caution">
    <text evidence="17">The sequence shown here is derived from an EMBL/GenBank/DDBJ whole genome shotgun (WGS) entry which is preliminary data.</text>
</comment>
<feature type="signal peptide" evidence="14">
    <location>
        <begin position="1"/>
        <end position="21"/>
    </location>
</feature>
<evidence type="ECO:0000256" key="9">
    <source>
        <dbReference type="ARBA" id="ARBA00023136"/>
    </source>
</evidence>
<evidence type="ECO:0000256" key="12">
    <source>
        <dbReference type="RuleBase" id="RU003357"/>
    </source>
</evidence>